<organism evidence="1">
    <name type="scientific">marine sediment metagenome</name>
    <dbReference type="NCBI Taxonomy" id="412755"/>
    <lineage>
        <taxon>unclassified sequences</taxon>
        <taxon>metagenomes</taxon>
        <taxon>ecological metagenomes</taxon>
    </lineage>
</organism>
<accession>A0A0F9G7U7</accession>
<evidence type="ECO:0000313" key="1">
    <source>
        <dbReference type="EMBL" id="KKL59302.1"/>
    </source>
</evidence>
<protein>
    <submittedName>
        <fullName evidence="1">Uncharacterized protein</fullName>
    </submittedName>
</protein>
<name>A0A0F9G7U7_9ZZZZ</name>
<dbReference type="SUPFAM" id="SSF53448">
    <property type="entry name" value="Nucleotide-diphospho-sugar transferases"/>
    <property type="match status" value="1"/>
</dbReference>
<dbReference type="AlphaFoldDB" id="A0A0F9G7U7"/>
<reference evidence="1" key="1">
    <citation type="journal article" date="2015" name="Nature">
        <title>Complex archaea that bridge the gap between prokaryotes and eukaryotes.</title>
        <authorList>
            <person name="Spang A."/>
            <person name="Saw J.H."/>
            <person name="Jorgensen S.L."/>
            <person name="Zaremba-Niedzwiedzka K."/>
            <person name="Martijn J."/>
            <person name="Lind A.E."/>
            <person name="van Eijk R."/>
            <person name="Schleper C."/>
            <person name="Guy L."/>
            <person name="Ettema T.J."/>
        </authorList>
    </citation>
    <scope>NUCLEOTIDE SEQUENCE</scope>
</reference>
<dbReference type="EMBL" id="LAZR01029535">
    <property type="protein sequence ID" value="KKL59302.1"/>
    <property type="molecule type" value="Genomic_DNA"/>
</dbReference>
<proteinExistence type="predicted"/>
<gene>
    <name evidence="1" type="ORF">LCGC14_2216700</name>
</gene>
<comment type="caution">
    <text evidence="1">The sequence shown here is derived from an EMBL/GenBank/DDBJ whole genome shotgun (WGS) entry which is preliminary data.</text>
</comment>
<sequence>MPTEESLKYYNTPLLQSDKTIAYLKTVPNVHKLMIEPWPYWGNVAQSLLDATDTDYFINLEDDWTTIYDPHEWFVEAIKLLRKKEDLYGLTGNLQRPEFDEHWPGWTHPEYGGGVVNDGEFNYAYGILVSMGGMLSKTEVAKSVGFPIDKHIKHGSIRSSENPEGLFGDRLLFAGYKGGRLLNWYGWFCSKNSYSVNGDDITGSANHVRLQEAMIAAGKVGKGRPC</sequence>
<dbReference type="InterPro" id="IPR029044">
    <property type="entry name" value="Nucleotide-diphossugar_trans"/>
</dbReference>